<evidence type="ECO:0000256" key="1">
    <source>
        <dbReference type="ARBA" id="ARBA00004123"/>
    </source>
</evidence>
<comment type="catalytic activity">
    <reaction evidence="4 6">
        <text>O-phospho-L-seryl-[protein] + H2O = L-seryl-[protein] + phosphate</text>
        <dbReference type="Rhea" id="RHEA:20629"/>
        <dbReference type="Rhea" id="RHEA-COMP:9863"/>
        <dbReference type="Rhea" id="RHEA-COMP:11604"/>
        <dbReference type="ChEBI" id="CHEBI:15377"/>
        <dbReference type="ChEBI" id="CHEBI:29999"/>
        <dbReference type="ChEBI" id="CHEBI:43474"/>
        <dbReference type="ChEBI" id="CHEBI:83421"/>
        <dbReference type="EC" id="3.1.3.16"/>
    </reaction>
</comment>
<dbReference type="Gene3D" id="3.40.50.1000">
    <property type="entry name" value="HAD superfamily/HAD-like"/>
    <property type="match status" value="1"/>
</dbReference>
<dbReference type="Proteomes" id="UP000054558">
    <property type="component" value="Unassembled WGS sequence"/>
</dbReference>
<dbReference type="InterPro" id="IPR036412">
    <property type="entry name" value="HAD-like_sf"/>
</dbReference>
<evidence type="ECO:0000313" key="11">
    <source>
        <dbReference type="Proteomes" id="UP000054558"/>
    </source>
</evidence>
<dbReference type="Pfam" id="PF03031">
    <property type="entry name" value="NIF"/>
    <property type="match status" value="1"/>
</dbReference>
<dbReference type="STRING" id="105231.A0A1Y1IIX8"/>
<dbReference type="OrthoDB" id="10249888at2759"/>
<evidence type="ECO:0000259" key="8">
    <source>
        <dbReference type="PROSITE" id="PS50172"/>
    </source>
</evidence>
<dbReference type="InterPro" id="IPR036420">
    <property type="entry name" value="BRCT_dom_sf"/>
</dbReference>
<evidence type="ECO:0000256" key="3">
    <source>
        <dbReference type="ARBA" id="ARBA00023242"/>
    </source>
</evidence>
<comment type="catalytic activity">
    <reaction evidence="5 6">
        <text>O-phospho-L-threonyl-[protein] + H2O = L-threonyl-[protein] + phosphate</text>
        <dbReference type="Rhea" id="RHEA:47004"/>
        <dbReference type="Rhea" id="RHEA-COMP:11060"/>
        <dbReference type="Rhea" id="RHEA-COMP:11605"/>
        <dbReference type="ChEBI" id="CHEBI:15377"/>
        <dbReference type="ChEBI" id="CHEBI:30013"/>
        <dbReference type="ChEBI" id="CHEBI:43474"/>
        <dbReference type="ChEBI" id="CHEBI:61977"/>
        <dbReference type="EC" id="3.1.3.16"/>
    </reaction>
</comment>
<keyword evidence="2 6" id="KW-0378">Hydrolase</keyword>
<organism evidence="10 11">
    <name type="scientific">Klebsormidium nitens</name>
    <name type="common">Green alga</name>
    <name type="synonym">Ulothrix nitens</name>
    <dbReference type="NCBI Taxonomy" id="105231"/>
    <lineage>
        <taxon>Eukaryota</taxon>
        <taxon>Viridiplantae</taxon>
        <taxon>Streptophyta</taxon>
        <taxon>Klebsormidiophyceae</taxon>
        <taxon>Klebsormidiales</taxon>
        <taxon>Klebsormidiaceae</taxon>
        <taxon>Klebsormidium</taxon>
    </lineage>
</organism>
<dbReference type="InterPro" id="IPR039189">
    <property type="entry name" value="Fcp1"/>
</dbReference>
<reference evidence="10 11" key="1">
    <citation type="journal article" date="2014" name="Nat. Commun.">
        <title>Klebsormidium flaccidum genome reveals primary factors for plant terrestrial adaptation.</title>
        <authorList>
            <person name="Hori K."/>
            <person name="Maruyama F."/>
            <person name="Fujisawa T."/>
            <person name="Togashi T."/>
            <person name="Yamamoto N."/>
            <person name="Seo M."/>
            <person name="Sato S."/>
            <person name="Yamada T."/>
            <person name="Mori H."/>
            <person name="Tajima N."/>
            <person name="Moriyama T."/>
            <person name="Ikeuchi M."/>
            <person name="Watanabe M."/>
            <person name="Wada H."/>
            <person name="Kobayashi K."/>
            <person name="Saito M."/>
            <person name="Masuda T."/>
            <person name="Sasaki-Sekimoto Y."/>
            <person name="Mashiguchi K."/>
            <person name="Awai K."/>
            <person name="Shimojima M."/>
            <person name="Masuda S."/>
            <person name="Iwai M."/>
            <person name="Nobusawa T."/>
            <person name="Narise T."/>
            <person name="Kondo S."/>
            <person name="Saito H."/>
            <person name="Sato R."/>
            <person name="Murakawa M."/>
            <person name="Ihara Y."/>
            <person name="Oshima-Yamada Y."/>
            <person name="Ohtaka K."/>
            <person name="Satoh M."/>
            <person name="Sonobe K."/>
            <person name="Ishii M."/>
            <person name="Ohtani R."/>
            <person name="Kanamori-Sato M."/>
            <person name="Honoki R."/>
            <person name="Miyazaki D."/>
            <person name="Mochizuki H."/>
            <person name="Umetsu J."/>
            <person name="Higashi K."/>
            <person name="Shibata D."/>
            <person name="Kamiya Y."/>
            <person name="Sato N."/>
            <person name="Nakamura Y."/>
            <person name="Tabata S."/>
            <person name="Ida S."/>
            <person name="Kurokawa K."/>
            <person name="Ohta H."/>
        </authorList>
    </citation>
    <scope>NUCLEOTIDE SEQUENCE [LARGE SCALE GENOMIC DNA]</scope>
    <source>
        <strain evidence="10 11">NIES-2285</strain>
    </source>
</reference>
<comment type="function">
    <text evidence="6">This promotes the activity of RNA polymerase II.</text>
</comment>
<dbReference type="EC" id="3.1.3.16" evidence="6"/>
<dbReference type="PANTHER" id="PTHR23081">
    <property type="entry name" value="RNA POLYMERASE II CTD PHOSPHATASE"/>
    <property type="match status" value="1"/>
</dbReference>
<protein>
    <recommendedName>
        <fullName evidence="6">RNA polymerase II C-terminal domain phosphatase-like</fullName>
        <ecNumber evidence="6">3.1.3.16</ecNumber>
    </recommendedName>
</protein>
<feature type="compositionally biased region" description="Basic and acidic residues" evidence="7">
    <location>
        <begin position="518"/>
        <end position="547"/>
    </location>
</feature>
<evidence type="ECO:0000259" key="9">
    <source>
        <dbReference type="PROSITE" id="PS50969"/>
    </source>
</evidence>
<dbReference type="SUPFAM" id="SSF52113">
    <property type="entry name" value="BRCT domain"/>
    <property type="match status" value="1"/>
</dbReference>
<feature type="domain" description="FCP1 homology" evidence="9">
    <location>
        <begin position="148"/>
        <end position="325"/>
    </location>
</feature>
<dbReference type="EMBL" id="DF237434">
    <property type="protein sequence ID" value="GAQ89081.1"/>
    <property type="molecule type" value="Genomic_DNA"/>
</dbReference>
<feature type="compositionally biased region" description="Acidic residues" evidence="7">
    <location>
        <begin position="490"/>
        <end position="501"/>
    </location>
</feature>
<feature type="region of interest" description="Disordered" evidence="7">
    <location>
        <begin position="471"/>
        <end position="594"/>
    </location>
</feature>
<feature type="compositionally biased region" description="Polar residues" evidence="7">
    <location>
        <begin position="1"/>
        <end position="14"/>
    </location>
</feature>
<feature type="compositionally biased region" description="Basic and acidic residues" evidence="7">
    <location>
        <begin position="561"/>
        <end position="587"/>
    </location>
</feature>
<evidence type="ECO:0000256" key="4">
    <source>
        <dbReference type="ARBA" id="ARBA00047761"/>
    </source>
</evidence>
<dbReference type="AlphaFoldDB" id="A0A1Y1IIX8"/>
<dbReference type="InterPro" id="IPR004274">
    <property type="entry name" value="FCP1_dom"/>
</dbReference>
<evidence type="ECO:0000256" key="5">
    <source>
        <dbReference type="ARBA" id="ARBA00048336"/>
    </source>
</evidence>
<dbReference type="PROSITE" id="PS50172">
    <property type="entry name" value="BRCT"/>
    <property type="match status" value="1"/>
</dbReference>
<dbReference type="SMART" id="SM00292">
    <property type="entry name" value="BRCT"/>
    <property type="match status" value="1"/>
</dbReference>
<dbReference type="SMART" id="SM00577">
    <property type="entry name" value="CPDc"/>
    <property type="match status" value="1"/>
</dbReference>
<dbReference type="GO" id="GO:0005634">
    <property type="term" value="C:nucleus"/>
    <property type="evidence" value="ECO:0007669"/>
    <property type="project" value="UniProtKB-SubCell"/>
</dbReference>
<evidence type="ECO:0000256" key="6">
    <source>
        <dbReference type="RuleBase" id="RU366066"/>
    </source>
</evidence>
<feature type="domain" description="BRCT" evidence="8">
    <location>
        <begin position="366"/>
        <end position="459"/>
    </location>
</feature>
<dbReference type="SUPFAM" id="SSF56784">
    <property type="entry name" value="HAD-like"/>
    <property type="match status" value="1"/>
</dbReference>
<evidence type="ECO:0000256" key="2">
    <source>
        <dbReference type="ARBA" id="ARBA00022801"/>
    </source>
</evidence>
<dbReference type="GO" id="GO:0008420">
    <property type="term" value="F:RNA polymerase II CTD heptapeptide repeat phosphatase activity"/>
    <property type="evidence" value="ECO:0000318"/>
    <property type="project" value="GO_Central"/>
</dbReference>
<dbReference type="NCBIfam" id="TIGR02250">
    <property type="entry name" value="FCP1_euk"/>
    <property type="match status" value="1"/>
</dbReference>
<dbReference type="Pfam" id="PF00533">
    <property type="entry name" value="BRCT"/>
    <property type="match status" value="1"/>
</dbReference>
<accession>A0A1Y1IIX8</accession>
<dbReference type="InterPro" id="IPR001357">
    <property type="entry name" value="BRCT_dom"/>
</dbReference>
<evidence type="ECO:0000256" key="7">
    <source>
        <dbReference type="SAM" id="MobiDB-lite"/>
    </source>
</evidence>
<dbReference type="InterPro" id="IPR011947">
    <property type="entry name" value="FCP1_euk"/>
</dbReference>
<dbReference type="CDD" id="cd17729">
    <property type="entry name" value="BRCT_CTDP1"/>
    <property type="match status" value="1"/>
</dbReference>
<proteinExistence type="predicted"/>
<dbReference type="CDD" id="cd07521">
    <property type="entry name" value="HAD_FCP1-like"/>
    <property type="match status" value="1"/>
</dbReference>
<name>A0A1Y1IIX8_KLENI</name>
<dbReference type="OMA" id="RVEDQHR"/>
<dbReference type="InterPro" id="IPR023214">
    <property type="entry name" value="HAD_sf"/>
</dbReference>
<comment type="subcellular location">
    <subcellularLocation>
        <location evidence="1 6">Nucleus</location>
    </subcellularLocation>
</comment>
<gene>
    <name evidence="10" type="ORF">KFL_004850120</name>
</gene>
<dbReference type="Gene3D" id="3.40.50.10190">
    <property type="entry name" value="BRCT domain"/>
    <property type="match status" value="1"/>
</dbReference>
<keyword evidence="3 6" id="KW-0539">Nucleus</keyword>
<feature type="region of interest" description="Disordered" evidence="7">
    <location>
        <begin position="1"/>
        <end position="51"/>
    </location>
</feature>
<sequence>MADSDSAQPTSSSENDSEFAALLEAELDKDDWGSEDQNAAGVDSHSHERVDIEDVDNQIGAQVAEAPLIGHAASQAVDEPGGAEGKGKEAGICPPHPGYMWNICIRCGKAKEEDDDEKGVALRYLHQGLEVSAVEADRLRKDDLQKLLAQKKLYLVVDLDHTLLNSTRMAEVPDSDAAYLRSAYSPTTVFPPAAAPSANEDDLLYQLPPLSMWTKLRPFVREFLEEAAGLFEMYVYTMGEKLYAQAMARLLDPSGRLFGERVISQQDSTSRKTKDLDVFAVLIFDDTEAVWPKNRANLLVIERYHFFRSSRRQFGLPGESLVEAKKDECSEEGALRGILDTLKTVHADFFAPRTAPADVRQVLASVRRGILSGCHVVFSRIFPQGFPHHESHPLWIRATELGATCSLNVTLETTHVVAVEPGTEKARWARAEGKFVVRPEWLDCCQLTWSHAREEDFPVLPDWRTRGAAPEFARTVDRKEPEPETSSADGTDESDEDVEVTDGERAGPSEAATSGGSGDEKRERTDDEREEGDAKQSGDARGEDRQQAVENGLASVARSVGNEESREGATESTQRTEHASKRQKQEHEVDEGTL</sequence>
<dbReference type="PANTHER" id="PTHR23081:SF36">
    <property type="entry name" value="RNA POLYMERASE II SUBUNIT A C-TERMINAL DOMAIN PHOSPHATASE"/>
    <property type="match status" value="1"/>
</dbReference>
<evidence type="ECO:0000313" key="10">
    <source>
        <dbReference type="EMBL" id="GAQ89081.1"/>
    </source>
</evidence>
<dbReference type="PROSITE" id="PS50969">
    <property type="entry name" value="FCP1"/>
    <property type="match status" value="1"/>
</dbReference>
<keyword evidence="11" id="KW-1185">Reference proteome</keyword>